<dbReference type="InterPro" id="IPR036041">
    <property type="entry name" value="Ribosome-inact_prot_sf"/>
</dbReference>
<dbReference type="GO" id="GO:0017148">
    <property type="term" value="P:negative regulation of translation"/>
    <property type="evidence" value="ECO:0007669"/>
    <property type="project" value="InterPro"/>
</dbReference>
<gene>
    <name evidence="2" type="ORF">CEURO_LOCUS16468</name>
</gene>
<comment type="caution">
    <text evidence="2">The sequence shown here is derived from an EMBL/GenBank/DDBJ whole genome shotgun (WGS) entry which is preliminary data.</text>
</comment>
<dbReference type="InterPro" id="IPR016138">
    <property type="entry name" value="Ribosome_inactivat_prot_sub1"/>
</dbReference>
<reference evidence="2" key="1">
    <citation type="submission" date="2022-07" db="EMBL/GenBank/DDBJ databases">
        <authorList>
            <person name="Macas J."/>
            <person name="Novak P."/>
            <person name="Neumann P."/>
        </authorList>
    </citation>
    <scope>NUCLEOTIDE SEQUENCE</scope>
</reference>
<evidence type="ECO:0000313" key="2">
    <source>
        <dbReference type="EMBL" id="CAH9104228.1"/>
    </source>
</evidence>
<evidence type="ECO:0000313" key="3">
    <source>
        <dbReference type="Proteomes" id="UP001152484"/>
    </source>
</evidence>
<dbReference type="Gene3D" id="3.40.420.10">
    <property type="entry name" value="Ricin (A subunit), domain 1"/>
    <property type="match status" value="1"/>
</dbReference>
<dbReference type="GO" id="GO:0030598">
    <property type="term" value="F:rRNA N-glycosylase activity"/>
    <property type="evidence" value="ECO:0007669"/>
    <property type="project" value="InterPro"/>
</dbReference>
<dbReference type="SUPFAM" id="SSF56371">
    <property type="entry name" value="Ribosome inactivating proteins (RIP)"/>
    <property type="match status" value="1"/>
</dbReference>
<dbReference type="EMBL" id="CAMAPE010000045">
    <property type="protein sequence ID" value="CAH9104228.1"/>
    <property type="molecule type" value="Genomic_DNA"/>
</dbReference>
<accession>A0A9P0ZM55</accession>
<feature type="region of interest" description="Disordered" evidence="1">
    <location>
        <begin position="1"/>
        <end position="28"/>
    </location>
</feature>
<dbReference type="Proteomes" id="UP001152484">
    <property type="component" value="Unassembled WGS sequence"/>
</dbReference>
<proteinExistence type="predicted"/>
<protein>
    <submittedName>
        <fullName evidence="2">Uncharacterized protein</fullName>
    </submittedName>
</protein>
<name>A0A9P0ZM55_CUSEU</name>
<dbReference type="AlphaFoldDB" id="A0A9P0ZM55"/>
<organism evidence="2 3">
    <name type="scientific">Cuscuta europaea</name>
    <name type="common">European dodder</name>
    <dbReference type="NCBI Taxonomy" id="41803"/>
    <lineage>
        <taxon>Eukaryota</taxon>
        <taxon>Viridiplantae</taxon>
        <taxon>Streptophyta</taxon>
        <taxon>Embryophyta</taxon>
        <taxon>Tracheophyta</taxon>
        <taxon>Spermatophyta</taxon>
        <taxon>Magnoliopsida</taxon>
        <taxon>eudicotyledons</taxon>
        <taxon>Gunneridae</taxon>
        <taxon>Pentapetalae</taxon>
        <taxon>asterids</taxon>
        <taxon>lamiids</taxon>
        <taxon>Solanales</taxon>
        <taxon>Convolvulaceae</taxon>
        <taxon>Cuscuteae</taxon>
        <taxon>Cuscuta</taxon>
        <taxon>Cuscuta subgen. Cuscuta</taxon>
    </lineage>
</organism>
<evidence type="ECO:0000256" key="1">
    <source>
        <dbReference type="SAM" id="MobiDB-lite"/>
    </source>
</evidence>
<dbReference type="OrthoDB" id="1323578at2759"/>
<keyword evidence="3" id="KW-1185">Reference proteome</keyword>
<sequence>MVKKNKRPSSSTGSPNSSKKRRTSKDYVEPQGVQAIPLNYEDMPLDHKRKFFVNHDMGSQNKYIEMLCWIRHMGFQGGTVFEDVPNLNYVEGKGYPLVEVEVLCDDHSVKFLISKKNLYVVAWIARNKNFQFDQCGFLIRGFSLLSGWYGNYTSKAWEYVGPKPMRKALKSLIKDNGIDSCIEACEVFFVHLSEAARFYPIQALVSSTLTPIVGSFISPTYSDELDVLEGENGETITDNNDVFTLVKAAGPIDLKARVKTPDVVEHLLKNYSNLSKCWYVYALSGKKVFRMSQSDVSYFHMKTRKSLRCTLAVLCGVNLNKILKEWKKLAGRFPNFNREDYELMSRRVRELQEEEKVFVN</sequence>